<dbReference type="AlphaFoldDB" id="A0A914EE70"/>
<proteinExistence type="predicted"/>
<dbReference type="WBParaSite" id="ACRNAN_scaffold715.g27098.t1">
    <property type="protein sequence ID" value="ACRNAN_scaffold715.g27098.t1"/>
    <property type="gene ID" value="ACRNAN_scaffold715.g27098"/>
</dbReference>
<keyword evidence="1" id="KW-1185">Reference proteome</keyword>
<accession>A0A914EE70</accession>
<reference evidence="2" key="1">
    <citation type="submission" date="2022-11" db="UniProtKB">
        <authorList>
            <consortium name="WormBaseParasite"/>
        </authorList>
    </citation>
    <scope>IDENTIFICATION</scope>
</reference>
<protein>
    <submittedName>
        <fullName evidence="2">Uncharacterized protein</fullName>
    </submittedName>
</protein>
<sequence length="135" mass="15264">MWSGASMIPILSPEEVGAELNLNDKVVEWIKNEPVDDEGPLLVLDFKDAFVNLGNYDANKAAVSNALFADWPTLYAARDRMMNFMPLTFYSPNGGVTHCFSFPVNQQQTIHTTVITWFPEQTGKLTIIPYQFFEL</sequence>
<evidence type="ECO:0000313" key="2">
    <source>
        <dbReference type="WBParaSite" id="ACRNAN_scaffold715.g27098.t1"/>
    </source>
</evidence>
<dbReference type="Proteomes" id="UP000887540">
    <property type="component" value="Unplaced"/>
</dbReference>
<organism evidence="1 2">
    <name type="scientific">Acrobeloides nanus</name>
    <dbReference type="NCBI Taxonomy" id="290746"/>
    <lineage>
        <taxon>Eukaryota</taxon>
        <taxon>Metazoa</taxon>
        <taxon>Ecdysozoa</taxon>
        <taxon>Nematoda</taxon>
        <taxon>Chromadorea</taxon>
        <taxon>Rhabditida</taxon>
        <taxon>Tylenchina</taxon>
        <taxon>Cephalobomorpha</taxon>
        <taxon>Cephaloboidea</taxon>
        <taxon>Cephalobidae</taxon>
        <taxon>Acrobeloides</taxon>
    </lineage>
</organism>
<evidence type="ECO:0000313" key="1">
    <source>
        <dbReference type="Proteomes" id="UP000887540"/>
    </source>
</evidence>
<name>A0A914EE70_9BILA</name>